<sequence length="65" mass="7115">MGKVTRNAQYAGSIPCYVPSNLTNGSFMTVFTPTRLRDTTGSTDRTVAANGCKRCQDSFFFLLAK</sequence>
<organism evidence="1 2">
    <name type="scientific">Novipirellula caenicola</name>
    <dbReference type="NCBI Taxonomy" id="1536901"/>
    <lineage>
        <taxon>Bacteria</taxon>
        <taxon>Pseudomonadati</taxon>
        <taxon>Planctomycetota</taxon>
        <taxon>Planctomycetia</taxon>
        <taxon>Pirellulales</taxon>
        <taxon>Pirellulaceae</taxon>
        <taxon>Novipirellula</taxon>
    </lineage>
</organism>
<protein>
    <submittedName>
        <fullName evidence="1">Uncharacterized protein</fullName>
    </submittedName>
</protein>
<gene>
    <name evidence="1" type="ORF">Rcae01_03913</name>
</gene>
<proteinExistence type="predicted"/>
<dbReference type="Proteomes" id="UP001416858">
    <property type="component" value="Unassembled WGS sequence"/>
</dbReference>
<evidence type="ECO:0000313" key="2">
    <source>
        <dbReference type="Proteomes" id="UP001416858"/>
    </source>
</evidence>
<evidence type="ECO:0000313" key="1">
    <source>
        <dbReference type="EMBL" id="GAA5508447.1"/>
    </source>
</evidence>
<reference evidence="1 2" key="1">
    <citation type="submission" date="2024-02" db="EMBL/GenBank/DDBJ databases">
        <title>Rhodopirellula caenicola NBRC 110016.</title>
        <authorList>
            <person name="Ichikawa N."/>
            <person name="Katano-Makiyama Y."/>
            <person name="Hidaka K."/>
        </authorList>
    </citation>
    <scope>NUCLEOTIDE SEQUENCE [LARGE SCALE GENOMIC DNA]</scope>
    <source>
        <strain evidence="1 2">NBRC 110016</strain>
    </source>
</reference>
<name>A0ABP9VX79_9BACT</name>
<accession>A0ABP9VX79</accession>
<keyword evidence="2" id="KW-1185">Reference proteome</keyword>
<comment type="caution">
    <text evidence="1">The sequence shown here is derived from an EMBL/GenBank/DDBJ whole genome shotgun (WGS) entry which is preliminary data.</text>
</comment>
<dbReference type="EMBL" id="BAABRO010000009">
    <property type="protein sequence ID" value="GAA5508447.1"/>
    <property type="molecule type" value="Genomic_DNA"/>
</dbReference>